<dbReference type="GO" id="GO:0043024">
    <property type="term" value="F:ribosomal small subunit binding"/>
    <property type="evidence" value="ECO:0007669"/>
    <property type="project" value="TreeGrafter"/>
</dbReference>
<dbReference type="Gene3D" id="3.30.160.100">
    <property type="entry name" value="Ribosome hibernation promotion factor-like"/>
    <property type="match status" value="1"/>
</dbReference>
<evidence type="ECO:0000313" key="6">
    <source>
        <dbReference type="Proteomes" id="UP000247099"/>
    </source>
</evidence>
<dbReference type="InParanoid" id="A0A317ZIX0"/>
<dbReference type="CDD" id="cd00552">
    <property type="entry name" value="RaiA"/>
    <property type="match status" value="1"/>
</dbReference>
<dbReference type="FunCoup" id="A0A317ZIX0">
    <property type="interactions" value="244"/>
</dbReference>
<dbReference type="Pfam" id="PF02482">
    <property type="entry name" value="Ribosomal_S30AE"/>
    <property type="match status" value="1"/>
</dbReference>
<evidence type="ECO:0000313" key="5">
    <source>
        <dbReference type="EMBL" id="PXA04173.1"/>
    </source>
</evidence>
<dbReference type="EMBL" id="QHJQ01000005">
    <property type="protein sequence ID" value="PXA04173.1"/>
    <property type="molecule type" value="Genomic_DNA"/>
</dbReference>
<dbReference type="OrthoDB" id="194787at2"/>
<gene>
    <name evidence="5" type="primary">raiA</name>
    <name evidence="5" type="ORF">DDZ13_09040</name>
</gene>
<dbReference type="PANTHER" id="PTHR33231">
    <property type="entry name" value="30S RIBOSOMAL PROTEIN"/>
    <property type="match status" value="1"/>
</dbReference>
<dbReference type="InterPro" id="IPR036567">
    <property type="entry name" value="RHF-like"/>
</dbReference>
<keyword evidence="1" id="KW-0810">Translation regulation</keyword>
<evidence type="ECO:0000256" key="3">
    <source>
        <dbReference type="ARBA" id="ARBA00041148"/>
    </source>
</evidence>
<feature type="compositionally biased region" description="Basic residues" evidence="4">
    <location>
        <begin position="98"/>
        <end position="107"/>
    </location>
</feature>
<comment type="caution">
    <text evidence="5">The sequence shown here is derived from an EMBL/GenBank/DDBJ whole genome shotgun (WGS) entry which is preliminary data.</text>
</comment>
<dbReference type="RefSeq" id="WP_110131122.1">
    <property type="nucleotide sequence ID" value="NZ_QHJQ01000005.1"/>
</dbReference>
<sequence length="121" mass="14074">MKQHDVIISGHNMELTEAIKNMVHEKAEKLFEHDDHIIRMRVELDYDTHNSSHQAEFIAKGQLEVRGNDHFASAATNDLYKSIDDMVSKLDRMLRRRSRMNKVKRKDTHPVDIPAEIPKAS</sequence>
<dbReference type="InterPro" id="IPR003489">
    <property type="entry name" value="RHF/RaiA"/>
</dbReference>
<dbReference type="GO" id="GO:0022627">
    <property type="term" value="C:cytosolic small ribosomal subunit"/>
    <property type="evidence" value="ECO:0007669"/>
    <property type="project" value="TreeGrafter"/>
</dbReference>
<dbReference type="SUPFAM" id="SSF69754">
    <property type="entry name" value="Ribosome binding protein Y (YfiA homologue)"/>
    <property type="match status" value="1"/>
</dbReference>
<evidence type="ECO:0000256" key="1">
    <source>
        <dbReference type="ARBA" id="ARBA00022845"/>
    </source>
</evidence>
<accession>A0A317ZIX0</accession>
<reference evidence="5 6" key="1">
    <citation type="submission" date="2018-05" db="EMBL/GenBank/DDBJ databases">
        <title>Coraliomargarita sinensis sp. nov., isolated from a marine solar saltern.</title>
        <authorList>
            <person name="Zhou L.Y."/>
        </authorList>
    </citation>
    <scope>NUCLEOTIDE SEQUENCE [LARGE SCALE GENOMIC DNA]</scope>
    <source>
        <strain evidence="5 6">WN38</strain>
    </source>
</reference>
<evidence type="ECO:0000256" key="4">
    <source>
        <dbReference type="SAM" id="MobiDB-lite"/>
    </source>
</evidence>
<name>A0A317ZIX0_9BACT</name>
<protein>
    <recommendedName>
        <fullName evidence="3">Ribosome hibernation promoting factor</fullName>
    </recommendedName>
</protein>
<dbReference type="PANTHER" id="PTHR33231:SF1">
    <property type="entry name" value="30S RIBOSOMAL PROTEIN"/>
    <property type="match status" value="1"/>
</dbReference>
<evidence type="ECO:0000256" key="2">
    <source>
        <dbReference type="ARBA" id="ARBA00038695"/>
    </source>
</evidence>
<keyword evidence="6" id="KW-1185">Reference proteome</keyword>
<dbReference type="GO" id="GO:0045900">
    <property type="term" value="P:negative regulation of translational elongation"/>
    <property type="evidence" value="ECO:0007669"/>
    <property type="project" value="TreeGrafter"/>
</dbReference>
<feature type="region of interest" description="Disordered" evidence="4">
    <location>
        <begin position="98"/>
        <end position="121"/>
    </location>
</feature>
<proteinExistence type="predicted"/>
<dbReference type="Proteomes" id="UP000247099">
    <property type="component" value="Unassembled WGS sequence"/>
</dbReference>
<organism evidence="5 6">
    <name type="scientific">Coraliomargarita sinensis</name>
    <dbReference type="NCBI Taxonomy" id="2174842"/>
    <lineage>
        <taxon>Bacteria</taxon>
        <taxon>Pseudomonadati</taxon>
        <taxon>Verrucomicrobiota</taxon>
        <taxon>Opitutia</taxon>
        <taxon>Puniceicoccales</taxon>
        <taxon>Coraliomargaritaceae</taxon>
        <taxon>Coraliomargarita</taxon>
    </lineage>
</organism>
<dbReference type="InterPro" id="IPR050574">
    <property type="entry name" value="HPF/YfiA_ribosome-assoc"/>
</dbReference>
<dbReference type="AlphaFoldDB" id="A0A317ZIX0"/>
<comment type="subunit">
    <text evidence="2">Associates exclusively with 100S ribosomes, which are dimers of 70S ribosomes.</text>
</comment>
<dbReference type="NCBIfam" id="TIGR00741">
    <property type="entry name" value="yfiA"/>
    <property type="match status" value="1"/>
</dbReference>